<evidence type="ECO:0000313" key="2">
    <source>
        <dbReference type="EMBL" id="POZ19746.1"/>
    </source>
</evidence>
<keyword evidence="3" id="KW-1185">Reference proteome</keyword>
<protein>
    <recommendedName>
        <fullName evidence="1">RiboL-PSP-HEPN domain-containing protein</fullName>
    </recommendedName>
</protein>
<organism evidence="2 3">
    <name type="scientific">Lelliottia aquatilis</name>
    <dbReference type="NCBI Taxonomy" id="2080838"/>
    <lineage>
        <taxon>Bacteria</taxon>
        <taxon>Pseudomonadati</taxon>
        <taxon>Pseudomonadota</taxon>
        <taxon>Gammaproteobacteria</taxon>
        <taxon>Enterobacterales</taxon>
        <taxon>Enterobacteriaceae</taxon>
        <taxon>Lelliottia</taxon>
    </lineage>
</organism>
<proteinExistence type="predicted"/>
<evidence type="ECO:0000313" key="3">
    <source>
        <dbReference type="Proteomes" id="UP000237025"/>
    </source>
</evidence>
<dbReference type="RefSeq" id="WP_103949576.1">
    <property type="nucleotide sequence ID" value="NZ_PQVT01000023.1"/>
</dbReference>
<name>A0ABX4ZVR8_9ENTR</name>
<comment type="caution">
    <text evidence="2">The sequence shown here is derived from an EMBL/GenBank/DDBJ whole genome shotgun (WGS) entry which is preliminary data.</text>
</comment>
<evidence type="ECO:0000259" key="1">
    <source>
        <dbReference type="Pfam" id="PF18735"/>
    </source>
</evidence>
<dbReference type="Pfam" id="PF18735">
    <property type="entry name" value="HEPN_RiboL-PSP"/>
    <property type="match status" value="1"/>
</dbReference>
<feature type="domain" description="RiboL-PSP-HEPN" evidence="1">
    <location>
        <begin position="14"/>
        <end position="250"/>
    </location>
</feature>
<dbReference type="EMBL" id="PQVW01000024">
    <property type="protein sequence ID" value="POZ19746.1"/>
    <property type="molecule type" value="Genomic_DNA"/>
</dbReference>
<sequence>MTTFISDYLDTVDLQWNEVDLLVAEAIAVQHTKEDLYNALCRSITVLIVAHMEGFIKGAVKNIISDYTEVEFKNLPTSIKRTYCKKYLGFDEKAFPAYQDTIQCLIEDLERSTDFKISHEPFISDKNRNPKPDSIESVASRFGVKDIFKNLHNSRFDNVFAMSPTQIKRSLDISLRLTKRRVSSFPYKISRHPYQTNPEKYPGRSMWQTFLDDVNQKRHKIAHGNDFNNISDINSLIEFKDKVRIFQYSFLLIICSEVCNS</sequence>
<reference evidence="2 3" key="1">
    <citation type="submission" date="2018-02" db="EMBL/GenBank/DDBJ databases">
        <title>Lelliotia aquatilis sp. nov., isolated from drinking water.</title>
        <authorList>
            <person name="Kaempfer P."/>
            <person name="Glaeser S."/>
            <person name="Exner M."/>
            <person name="Doijad S."/>
            <person name="Chakraborty T."/>
        </authorList>
    </citation>
    <scope>NUCLEOTIDE SEQUENCE [LARGE SCALE GENOMIC DNA]</scope>
    <source>
        <strain evidence="2 3">6331-17</strain>
    </source>
</reference>
<dbReference type="Proteomes" id="UP000237025">
    <property type="component" value="Unassembled WGS sequence"/>
</dbReference>
<accession>A0ABX4ZVR8</accession>
<gene>
    <name evidence="2" type="ORF">C3712_21615</name>
</gene>
<dbReference type="InterPro" id="IPR041519">
    <property type="entry name" value="HEPN_RiboL-PSP"/>
</dbReference>